<sequence>MGILGAVSDIGPINVVRLHPDATLPQRAHHDDAGVDLTAVESVTIEPGQRVLVATGLAFELPLGTVGLIHPRSGLALRQGLSIVNTPGTVDAGFRGEVKVCLINLDPDTPISINKGERIAQLLVQKVELCDFRFVDSFADGSTSRGAAGYGSTGV</sequence>
<dbReference type="EC" id="3.6.1.23" evidence="3"/>
<evidence type="ECO:0000313" key="11">
    <source>
        <dbReference type="Proteomes" id="UP000016943"/>
    </source>
</evidence>
<dbReference type="Proteomes" id="UP000016943">
    <property type="component" value="Chromosome"/>
</dbReference>
<comment type="catalytic activity">
    <reaction evidence="8">
        <text>dUTP + H2O = dUMP + diphosphate + H(+)</text>
        <dbReference type="Rhea" id="RHEA:10248"/>
        <dbReference type="ChEBI" id="CHEBI:15377"/>
        <dbReference type="ChEBI" id="CHEBI:15378"/>
        <dbReference type="ChEBI" id="CHEBI:33019"/>
        <dbReference type="ChEBI" id="CHEBI:61555"/>
        <dbReference type="ChEBI" id="CHEBI:246422"/>
        <dbReference type="EC" id="3.6.1.23"/>
    </reaction>
</comment>
<dbReference type="PANTHER" id="PTHR11241:SF0">
    <property type="entry name" value="DEOXYURIDINE 5'-TRIPHOSPHATE NUCLEOTIDOHYDROLASE"/>
    <property type="match status" value="1"/>
</dbReference>
<keyword evidence="11" id="KW-1185">Reference proteome</keyword>
<dbReference type="NCBIfam" id="NF001862">
    <property type="entry name" value="PRK00601.1"/>
    <property type="match status" value="1"/>
</dbReference>
<evidence type="ECO:0000259" key="9">
    <source>
        <dbReference type="Pfam" id="PF00692"/>
    </source>
</evidence>
<dbReference type="InterPro" id="IPR033704">
    <property type="entry name" value="dUTPase_trimeric"/>
</dbReference>
<evidence type="ECO:0000313" key="10">
    <source>
        <dbReference type="EMBL" id="AGU15240.1"/>
    </source>
</evidence>
<dbReference type="PATRIC" id="fig|1348662.3.peg.1084"/>
<evidence type="ECO:0000256" key="8">
    <source>
        <dbReference type="ARBA" id="ARBA00047686"/>
    </source>
</evidence>
<organism evidence="10 11">
    <name type="scientific">Corynebacterium argentoratense DSM 44202</name>
    <dbReference type="NCBI Taxonomy" id="1348662"/>
    <lineage>
        <taxon>Bacteria</taxon>
        <taxon>Bacillati</taxon>
        <taxon>Actinomycetota</taxon>
        <taxon>Actinomycetes</taxon>
        <taxon>Mycobacteriales</taxon>
        <taxon>Corynebacteriaceae</taxon>
        <taxon>Corynebacterium</taxon>
    </lineage>
</organism>
<dbReference type="GO" id="GO:0046081">
    <property type="term" value="P:dUTP catabolic process"/>
    <property type="evidence" value="ECO:0007669"/>
    <property type="project" value="InterPro"/>
</dbReference>
<comment type="cofactor">
    <cofactor evidence="1">
        <name>Mg(2+)</name>
        <dbReference type="ChEBI" id="CHEBI:18420"/>
    </cofactor>
</comment>
<dbReference type="GO" id="GO:0000287">
    <property type="term" value="F:magnesium ion binding"/>
    <property type="evidence" value="ECO:0007669"/>
    <property type="project" value="InterPro"/>
</dbReference>
<keyword evidence="5" id="KW-0378">Hydrolase</keyword>
<dbReference type="Gene3D" id="2.70.40.10">
    <property type="match status" value="1"/>
</dbReference>
<name>U3GUR5_9CORY</name>
<dbReference type="eggNOG" id="COG0756">
    <property type="taxonomic scope" value="Bacteria"/>
</dbReference>
<dbReference type="EMBL" id="CP006365">
    <property type="protein sequence ID" value="AGU15240.1"/>
    <property type="molecule type" value="Genomic_DNA"/>
</dbReference>
<accession>U3GUR5</accession>
<dbReference type="InterPro" id="IPR036157">
    <property type="entry name" value="dUTPase-like_sf"/>
</dbReference>
<dbReference type="SUPFAM" id="SSF51283">
    <property type="entry name" value="dUTPase-like"/>
    <property type="match status" value="1"/>
</dbReference>
<evidence type="ECO:0000256" key="4">
    <source>
        <dbReference type="ARBA" id="ARBA00022723"/>
    </source>
</evidence>
<evidence type="ECO:0000256" key="1">
    <source>
        <dbReference type="ARBA" id="ARBA00001946"/>
    </source>
</evidence>
<dbReference type="CDD" id="cd07557">
    <property type="entry name" value="trimeric_dUTPase"/>
    <property type="match status" value="1"/>
</dbReference>
<comment type="similarity">
    <text evidence="2">Belongs to the dUTPase family.</text>
</comment>
<dbReference type="FunFam" id="2.70.40.10:FF:000008">
    <property type="entry name" value="Deoxyuridine 5'-triphosphate nucleotidohydrolase"/>
    <property type="match status" value="1"/>
</dbReference>
<evidence type="ECO:0000256" key="3">
    <source>
        <dbReference type="ARBA" id="ARBA00012379"/>
    </source>
</evidence>
<reference evidence="10 11" key="1">
    <citation type="journal article" date="2013" name="Genome Announc.">
        <title>Whole-Genome Sequence of the Clinical Strain Corynebacterium argentoratense DSM 44202, Isolated from a Human Throat Specimen.</title>
        <authorList>
            <person name="Bomholt C."/>
            <person name="Glaub A."/>
            <person name="Gravermann K."/>
            <person name="Albersmeier A."/>
            <person name="Brinkrolf K."/>
            <person name="Ruckert C."/>
            <person name="Tauch A."/>
        </authorList>
    </citation>
    <scope>NUCLEOTIDE SEQUENCE [LARGE SCALE GENOMIC DNA]</scope>
    <source>
        <strain evidence="10">DSM 44202</strain>
    </source>
</reference>
<dbReference type="GO" id="GO:0006226">
    <property type="term" value="P:dUMP biosynthetic process"/>
    <property type="evidence" value="ECO:0007669"/>
    <property type="project" value="InterPro"/>
</dbReference>
<proteinExistence type="inferred from homology"/>
<dbReference type="KEGG" id="caz:CARG_05555"/>
<keyword evidence="7" id="KW-0546">Nucleotide metabolism</keyword>
<feature type="domain" description="dUTPase-like" evidence="9">
    <location>
        <begin position="22"/>
        <end position="154"/>
    </location>
</feature>
<dbReference type="PANTHER" id="PTHR11241">
    <property type="entry name" value="DEOXYURIDINE 5'-TRIPHOSPHATE NUCLEOTIDOHYDROLASE"/>
    <property type="match status" value="1"/>
</dbReference>
<dbReference type="STRING" id="1348662.CARG_05555"/>
<dbReference type="NCBIfam" id="TIGR00576">
    <property type="entry name" value="dut"/>
    <property type="match status" value="1"/>
</dbReference>
<evidence type="ECO:0000256" key="2">
    <source>
        <dbReference type="ARBA" id="ARBA00006581"/>
    </source>
</evidence>
<protein>
    <recommendedName>
        <fullName evidence="3">dUTP diphosphatase</fullName>
        <ecNumber evidence="3">3.6.1.23</ecNumber>
    </recommendedName>
</protein>
<evidence type="ECO:0000256" key="7">
    <source>
        <dbReference type="ARBA" id="ARBA00023080"/>
    </source>
</evidence>
<dbReference type="AlphaFoldDB" id="U3GUR5"/>
<dbReference type="InterPro" id="IPR029054">
    <property type="entry name" value="dUTPase-like"/>
</dbReference>
<keyword evidence="6" id="KW-0460">Magnesium</keyword>
<keyword evidence="4" id="KW-0479">Metal-binding</keyword>
<evidence type="ECO:0000256" key="5">
    <source>
        <dbReference type="ARBA" id="ARBA00022801"/>
    </source>
</evidence>
<dbReference type="InterPro" id="IPR008181">
    <property type="entry name" value="dUTPase"/>
</dbReference>
<evidence type="ECO:0000256" key="6">
    <source>
        <dbReference type="ARBA" id="ARBA00022842"/>
    </source>
</evidence>
<dbReference type="Pfam" id="PF00692">
    <property type="entry name" value="dUTPase"/>
    <property type="match status" value="1"/>
</dbReference>
<dbReference type="HOGENOM" id="CLU_068508_1_3_11"/>
<dbReference type="GO" id="GO:0004170">
    <property type="term" value="F:dUTP diphosphatase activity"/>
    <property type="evidence" value="ECO:0007669"/>
    <property type="project" value="UniProtKB-EC"/>
</dbReference>
<gene>
    <name evidence="10" type="ORF">CARG_05555</name>
</gene>